<dbReference type="GO" id="GO:0003677">
    <property type="term" value="F:DNA binding"/>
    <property type="evidence" value="ECO:0007669"/>
    <property type="project" value="UniProtKB-KW"/>
</dbReference>
<feature type="compositionally biased region" description="Basic residues" evidence="6">
    <location>
        <begin position="31"/>
        <end position="41"/>
    </location>
</feature>
<dbReference type="Pfam" id="PF04082">
    <property type="entry name" value="Fungal_trans"/>
    <property type="match status" value="1"/>
</dbReference>
<evidence type="ECO:0000256" key="2">
    <source>
        <dbReference type="ARBA" id="ARBA00023015"/>
    </source>
</evidence>
<dbReference type="InterPro" id="IPR007219">
    <property type="entry name" value="XnlR_reg_dom"/>
</dbReference>
<keyword evidence="3" id="KW-0238">DNA-binding</keyword>
<dbReference type="GeneID" id="19166283"/>
<keyword evidence="4" id="KW-0804">Transcription</keyword>
<dbReference type="GO" id="GO:0008270">
    <property type="term" value="F:zinc ion binding"/>
    <property type="evidence" value="ECO:0007669"/>
    <property type="project" value="InterPro"/>
</dbReference>
<dbReference type="AlphaFoldDB" id="W9YIK0"/>
<dbReference type="GO" id="GO:0006351">
    <property type="term" value="P:DNA-templated transcription"/>
    <property type="evidence" value="ECO:0007669"/>
    <property type="project" value="InterPro"/>
</dbReference>
<dbReference type="EMBL" id="AMGY01000002">
    <property type="protein sequence ID" value="EXJ89086.1"/>
    <property type="molecule type" value="Genomic_DNA"/>
</dbReference>
<sequence>MAPSAGRTPAPTKVVQANNDSSFRLAEEQKNRRRSRNKRLLRNASNPQVATTSTSTSMRASSAARSSTHGSEPTPQDRQERSSTRVRAGSLHPIVPTEADMVEDTLGKTALTRFYHYSVNKSNWDIFREQGITRIAYIGGPISNLAQIVKEEAHFSGSEISTLHLPFPSIRPLLPWGPAATMPLVKWHSESFANDLSSLPSQDVRDDLVDSFFEKIHPGFPIVDEYEFRSAYRDPLNPPPLLLLQSVLLAGAHVSQHPNIVSSRALVKMVLFRRAKALFDLRYENNRMHMIQAALLFTWHLDGADDVCSNAYSWAGIACRTAFGLGMHRDLSAKSNSLMPIDDRRIFRRIWWTLFQVEVLASLHHGRPSMIDLDELDQPPMNEDDLIEQNGIRNPKIDLDFCVQNASLCMIIHSIMKLSSPGAVRRFLQAPEQFRTAQEDLNQRLVSWYLRLPPHLTNTGSSNSTFWSLQLQIHYNLALLDLHRLSRTLFPALHDIQGMHSMATCHNAASSISKLFDDVVSIDGISSCWFSSLTALLAITIEVSHETRTATKDGVAVLAIQAQNRLERILPVLTAISRYWSSAEAILRLYEDLLVQFKIQSKSWAEPHPLGISQPNESSNGVHQDVASGSASWVDNDHGVGSAEASGLDWQALFGAALPTDAVEVNFDGIDDIFGL</sequence>
<evidence type="ECO:0000313" key="8">
    <source>
        <dbReference type="EMBL" id="EXJ89086.1"/>
    </source>
</evidence>
<dbReference type="CDD" id="cd12148">
    <property type="entry name" value="fungal_TF_MHR"/>
    <property type="match status" value="1"/>
</dbReference>
<feature type="region of interest" description="Disordered" evidence="6">
    <location>
        <begin position="1"/>
        <end position="96"/>
    </location>
</feature>
<evidence type="ECO:0000256" key="6">
    <source>
        <dbReference type="SAM" id="MobiDB-lite"/>
    </source>
</evidence>
<keyword evidence="5" id="KW-0539">Nucleus</keyword>
<organism evidence="8 9">
    <name type="scientific">Capronia epimyces CBS 606.96</name>
    <dbReference type="NCBI Taxonomy" id="1182542"/>
    <lineage>
        <taxon>Eukaryota</taxon>
        <taxon>Fungi</taxon>
        <taxon>Dikarya</taxon>
        <taxon>Ascomycota</taxon>
        <taxon>Pezizomycotina</taxon>
        <taxon>Eurotiomycetes</taxon>
        <taxon>Chaetothyriomycetidae</taxon>
        <taxon>Chaetothyriales</taxon>
        <taxon>Herpotrichiellaceae</taxon>
        <taxon>Capronia</taxon>
    </lineage>
</organism>
<proteinExistence type="predicted"/>
<dbReference type="eggNOG" id="ENOG502SMJ2">
    <property type="taxonomic scope" value="Eukaryota"/>
</dbReference>
<dbReference type="OrthoDB" id="39175at2759"/>
<accession>W9YIK0</accession>
<dbReference type="HOGENOM" id="CLU_006329_4_1_1"/>
<evidence type="ECO:0000256" key="4">
    <source>
        <dbReference type="ARBA" id="ARBA00023163"/>
    </source>
</evidence>
<evidence type="ECO:0000259" key="7">
    <source>
        <dbReference type="SMART" id="SM00906"/>
    </source>
</evidence>
<feature type="compositionally biased region" description="Polar residues" evidence="6">
    <location>
        <begin position="613"/>
        <end position="629"/>
    </location>
</feature>
<evidence type="ECO:0000256" key="5">
    <source>
        <dbReference type="ARBA" id="ARBA00023242"/>
    </source>
</evidence>
<evidence type="ECO:0000256" key="1">
    <source>
        <dbReference type="ARBA" id="ARBA00022833"/>
    </source>
</evidence>
<feature type="compositionally biased region" description="Low complexity" evidence="6">
    <location>
        <begin position="42"/>
        <end position="68"/>
    </location>
</feature>
<dbReference type="PANTHER" id="PTHR47171">
    <property type="entry name" value="FARA-RELATED"/>
    <property type="match status" value="1"/>
</dbReference>
<keyword evidence="1" id="KW-0862">Zinc</keyword>
<name>W9YIK0_9EURO</name>
<dbReference type="InterPro" id="IPR052073">
    <property type="entry name" value="Amide_Lactam_Regulators"/>
</dbReference>
<feature type="domain" description="Xylanolytic transcriptional activator regulatory" evidence="7">
    <location>
        <begin position="311"/>
        <end position="386"/>
    </location>
</feature>
<keyword evidence="9" id="KW-1185">Reference proteome</keyword>
<comment type="caution">
    <text evidence="8">The sequence shown here is derived from an EMBL/GenBank/DDBJ whole genome shotgun (WGS) entry which is preliminary data.</text>
</comment>
<feature type="region of interest" description="Disordered" evidence="6">
    <location>
        <begin position="608"/>
        <end position="629"/>
    </location>
</feature>
<dbReference type="PANTHER" id="PTHR47171:SF4">
    <property type="entry name" value="ACETAMIDASE REGULATORY PROTEIN"/>
    <property type="match status" value="1"/>
</dbReference>
<keyword evidence="2" id="KW-0805">Transcription regulation</keyword>
<dbReference type="Proteomes" id="UP000019478">
    <property type="component" value="Unassembled WGS sequence"/>
</dbReference>
<gene>
    <name evidence="8" type="ORF">A1O3_02150</name>
</gene>
<reference evidence="8 9" key="1">
    <citation type="submission" date="2013-03" db="EMBL/GenBank/DDBJ databases">
        <title>The Genome Sequence of Capronia epimyces CBS 606.96.</title>
        <authorList>
            <consortium name="The Broad Institute Genomics Platform"/>
            <person name="Cuomo C."/>
            <person name="de Hoog S."/>
            <person name="Gorbushina A."/>
            <person name="Walker B."/>
            <person name="Young S.K."/>
            <person name="Zeng Q."/>
            <person name="Gargeya S."/>
            <person name="Fitzgerald M."/>
            <person name="Haas B."/>
            <person name="Abouelleil A."/>
            <person name="Allen A.W."/>
            <person name="Alvarado L."/>
            <person name="Arachchi H.M."/>
            <person name="Berlin A.M."/>
            <person name="Chapman S.B."/>
            <person name="Gainer-Dewar J."/>
            <person name="Goldberg J."/>
            <person name="Griggs A."/>
            <person name="Gujja S."/>
            <person name="Hansen M."/>
            <person name="Howarth C."/>
            <person name="Imamovic A."/>
            <person name="Ireland A."/>
            <person name="Larimer J."/>
            <person name="McCowan C."/>
            <person name="Murphy C."/>
            <person name="Pearson M."/>
            <person name="Poon T.W."/>
            <person name="Priest M."/>
            <person name="Roberts A."/>
            <person name="Saif S."/>
            <person name="Shea T."/>
            <person name="Sisk P."/>
            <person name="Sykes S."/>
            <person name="Wortman J."/>
            <person name="Nusbaum C."/>
            <person name="Birren B."/>
        </authorList>
    </citation>
    <scope>NUCLEOTIDE SEQUENCE [LARGE SCALE GENOMIC DNA]</scope>
    <source>
        <strain evidence="8 9">CBS 606.96</strain>
    </source>
</reference>
<protein>
    <recommendedName>
        <fullName evidence="7">Xylanolytic transcriptional activator regulatory domain-containing protein</fullName>
    </recommendedName>
</protein>
<evidence type="ECO:0000313" key="9">
    <source>
        <dbReference type="Proteomes" id="UP000019478"/>
    </source>
</evidence>
<evidence type="ECO:0000256" key="3">
    <source>
        <dbReference type="ARBA" id="ARBA00023125"/>
    </source>
</evidence>
<dbReference type="RefSeq" id="XP_007730483.1">
    <property type="nucleotide sequence ID" value="XM_007732293.1"/>
</dbReference>
<dbReference type="SMART" id="SM00906">
    <property type="entry name" value="Fungal_trans"/>
    <property type="match status" value="1"/>
</dbReference>